<feature type="binding site" evidence="3">
    <location>
        <position position="264"/>
    </location>
    <ligand>
        <name>ATP</name>
        <dbReference type="ChEBI" id="CHEBI:30616"/>
    </ligand>
</feature>
<evidence type="ECO:0000256" key="3">
    <source>
        <dbReference type="PROSITE-ProRule" id="PRU10141"/>
    </source>
</evidence>
<dbReference type="InterPro" id="IPR000719">
    <property type="entry name" value="Prot_kinase_dom"/>
</dbReference>
<dbReference type="GO" id="GO:0004672">
    <property type="term" value="F:protein kinase activity"/>
    <property type="evidence" value="ECO:0007669"/>
    <property type="project" value="InterPro"/>
</dbReference>
<evidence type="ECO:0000256" key="2">
    <source>
        <dbReference type="ARBA" id="ARBA00022840"/>
    </source>
</evidence>
<dbReference type="PROSITE" id="PS00108">
    <property type="entry name" value="PROTEIN_KINASE_ST"/>
    <property type="match status" value="1"/>
</dbReference>
<dbReference type="InterPro" id="IPR008271">
    <property type="entry name" value="Ser/Thr_kinase_AS"/>
</dbReference>
<dbReference type="InterPro" id="IPR017441">
    <property type="entry name" value="Protein_kinase_ATP_BS"/>
</dbReference>
<dbReference type="PROSITE" id="PS50011">
    <property type="entry name" value="PROTEIN_KINASE_DOM"/>
    <property type="match status" value="1"/>
</dbReference>
<name>A0A8S1R3R5_9CILI</name>
<dbReference type="PANTHER" id="PTHR24347">
    <property type="entry name" value="SERINE/THREONINE-PROTEIN KINASE"/>
    <property type="match status" value="1"/>
</dbReference>
<gene>
    <name evidence="6" type="ORF">PSON_ATCC_30995.1.T1310048</name>
</gene>
<protein>
    <recommendedName>
        <fullName evidence="5">Protein kinase domain-containing protein</fullName>
    </recommendedName>
</protein>
<sequence>MKKVFRLDESSNIQNAIFVNTIENQKSALLKSINQEFQANIFENIPRTSSFSKQLKQQLNQDTLYPMKCDNQQQIQIKKIKGDIKLPKFDGEIKWPFFRISSDAQIKHFWNRRNQQDMQKNWQYENYAFQNIMLRIGRKKKSAKGYYFKLTYSGLLMYFKKESDNYPKGYLELSYQNRVILSFQKTKRNIQIPLVYIERVEGIGITIFDHQNQLTLQLFEVLQHFCLMKGYEHIYTEIETLGSGAFATVYKVQRKSDEAIFAAKVITRNIFEENKHKDKFIQMVYNEVIVLKQFDHVGIERIYEVYQEKEKLVIIIEYFDGGTLYSYFKQKGKLPEKTIAYILKGIGDALFELHQNGYVHRDIKLENIMIESKETFQMKLVDFGFAEKINEEQLSSKAGTPGFLPPEIFKGQPYTQKGDVFSLGVVLYILAAGYPPFRGKPSQIQVLNQKCQINYDKSPWPEISQDLKYLIKKMLEAKVEDRIFIGEVLDSAFITHYIKTTSETNYKSYQMLSGLDIDKHNKKNSVKNSESAGSKQSKEFQLDFSVHTNDIKSLYKKNSIKTLKTVQSQRSRRQSIKQSQNLQQSTSTHRKADIEKYQEKRKQSHPDRSSYQRDSEIINSSFGEIIKQNDKCKMRQSQNLLTTFIDFQALSQDQKTFIRKSGNIFNQNKKPDL</sequence>
<reference evidence="6" key="1">
    <citation type="submission" date="2021-01" db="EMBL/GenBank/DDBJ databases">
        <authorList>
            <consortium name="Genoscope - CEA"/>
            <person name="William W."/>
        </authorList>
    </citation>
    <scope>NUCLEOTIDE SEQUENCE</scope>
</reference>
<evidence type="ECO:0000259" key="5">
    <source>
        <dbReference type="PROSITE" id="PS50011"/>
    </source>
</evidence>
<feature type="domain" description="Protein kinase" evidence="5">
    <location>
        <begin position="235"/>
        <end position="494"/>
    </location>
</feature>
<dbReference type="OrthoDB" id="286927at2759"/>
<dbReference type="Proteomes" id="UP000692954">
    <property type="component" value="Unassembled WGS sequence"/>
</dbReference>
<keyword evidence="2 3" id="KW-0067">ATP-binding</keyword>
<accession>A0A8S1R3R5</accession>
<dbReference type="Pfam" id="PF00069">
    <property type="entry name" value="Pkinase"/>
    <property type="match status" value="1"/>
</dbReference>
<feature type="compositionally biased region" description="Basic and acidic residues" evidence="4">
    <location>
        <begin position="590"/>
        <end position="616"/>
    </location>
</feature>
<dbReference type="PROSITE" id="PS00107">
    <property type="entry name" value="PROTEIN_KINASE_ATP"/>
    <property type="match status" value="1"/>
</dbReference>
<organism evidence="6 7">
    <name type="scientific">Paramecium sonneborni</name>
    <dbReference type="NCBI Taxonomy" id="65129"/>
    <lineage>
        <taxon>Eukaryota</taxon>
        <taxon>Sar</taxon>
        <taxon>Alveolata</taxon>
        <taxon>Ciliophora</taxon>
        <taxon>Intramacronucleata</taxon>
        <taxon>Oligohymenophorea</taxon>
        <taxon>Peniculida</taxon>
        <taxon>Parameciidae</taxon>
        <taxon>Paramecium</taxon>
    </lineage>
</organism>
<feature type="region of interest" description="Disordered" evidence="4">
    <location>
        <begin position="563"/>
        <end position="616"/>
    </location>
</feature>
<evidence type="ECO:0000313" key="6">
    <source>
        <dbReference type="EMBL" id="CAD8121250.1"/>
    </source>
</evidence>
<dbReference type="GO" id="GO:0005524">
    <property type="term" value="F:ATP binding"/>
    <property type="evidence" value="ECO:0007669"/>
    <property type="project" value="UniProtKB-UniRule"/>
</dbReference>
<proteinExistence type="predicted"/>
<dbReference type="EMBL" id="CAJJDN010000131">
    <property type="protein sequence ID" value="CAD8121250.1"/>
    <property type="molecule type" value="Genomic_DNA"/>
</dbReference>
<evidence type="ECO:0000256" key="1">
    <source>
        <dbReference type="ARBA" id="ARBA00022741"/>
    </source>
</evidence>
<comment type="caution">
    <text evidence="6">The sequence shown here is derived from an EMBL/GenBank/DDBJ whole genome shotgun (WGS) entry which is preliminary data.</text>
</comment>
<dbReference type="SMART" id="SM00220">
    <property type="entry name" value="S_TKc"/>
    <property type="match status" value="1"/>
</dbReference>
<evidence type="ECO:0000256" key="4">
    <source>
        <dbReference type="SAM" id="MobiDB-lite"/>
    </source>
</evidence>
<evidence type="ECO:0000313" key="7">
    <source>
        <dbReference type="Proteomes" id="UP000692954"/>
    </source>
</evidence>
<dbReference type="AlphaFoldDB" id="A0A8S1R3R5"/>
<keyword evidence="1 3" id="KW-0547">Nucleotide-binding</keyword>
<keyword evidence="7" id="KW-1185">Reference proteome</keyword>